<dbReference type="EMBL" id="KZ819678">
    <property type="protein sequence ID" value="PWN25027.1"/>
    <property type="molecule type" value="Genomic_DNA"/>
</dbReference>
<feature type="compositionally biased region" description="Basic and acidic residues" evidence="5">
    <location>
        <begin position="176"/>
        <end position="195"/>
    </location>
</feature>
<feature type="region of interest" description="Disordered" evidence="5">
    <location>
        <begin position="349"/>
        <end position="376"/>
    </location>
</feature>
<feature type="compositionally biased region" description="Low complexity" evidence="5">
    <location>
        <begin position="282"/>
        <end position="294"/>
    </location>
</feature>
<feature type="transmembrane region" description="Helical" evidence="6">
    <location>
        <begin position="475"/>
        <end position="497"/>
    </location>
</feature>
<feature type="compositionally biased region" description="Basic and acidic residues" evidence="5">
    <location>
        <begin position="423"/>
        <end position="435"/>
    </location>
</feature>
<feature type="region of interest" description="Disordered" evidence="5">
    <location>
        <begin position="282"/>
        <end position="326"/>
    </location>
</feature>
<dbReference type="AlphaFoldDB" id="A0A316UI59"/>
<gene>
    <name evidence="7" type="ORF">BDZ90DRAFT_276152</name>
</gene>
<dbReference type="PANTHER" id="PTHR17920:SF23">
    <property type="entry name" value="DUF726-DOMAIN-CONTAINING PROTEIN"/>
    <property type="match status" value="1"/>
</dbReference>
<feature type="compositionally biased region" description="Acidic residues" evidence="5">
    <location>
        <begin position="56"/>
        <end position="67"/>
    </location>
</feature>
<evidence type="ECO:0000313" key="7">
    <source>
        <dbReference type="EMBL" id="PWN25027.1"/>
    </source>
</evidence>
<feature type="compositionally biased region" description="Low complexity" evidence="5">
    <location>
        <begin position="436"/>
        <end position="450"/>
    </location>
</feature>
<evidence type="ECO:0000313" key="8">
    <source>
        <dbReference type="Proteomes" id="UP000245884"/>
    </source>
</evidence>
<evidence type="ECO:0000256" key="3">
    <source>
        <dbReference type="ARBA" id="ARBA00022989"/>
    </source>
</evidence>
<feature type="region of interest" description="Disordered" evidence="5">
    <location>
        <begin position="50"/>
        <end position="84"/>
    </location>
</feature>
<feature type="compositionally biased region" description="Basic and acidic residues" evidence="5">
    <location>
        <begin position="212"/>
        <end position="237"/>
    </location>
</feature>
<sequence>MPAQPPQLDLSSLRSYSPEWPAALRFAVCIATKYAGQRLVQRARALTTSPSIAPDASEEGADIDEEGNPIPAHAAHPQAGSDSRRKAKEYVAAWEDFCQKFLSAVCQHLGVEEESLPSGGEIRLEDVVEAGQGRVVQDDKEEGELQLQLLRREQDAGMETGSVFWRQFAAEGRSKRSDAVEELREAKKEEQREEEQAADAKSAEDEMDEAFEEKVQVEEKPQQSGRESRRPVRREGGALHSPEGQGREFEVFNDLLLIALGLGQYRSTDGATTLFEQEAIFDDPSTLPSSSSKDSLADKTEAQAQAQTQEPEPKPSANPANDAASATWSSIRAGAASSWAWTSNSASKVGNAVSSRVNEERREERRERKARQATKPNEVCHYDARARAMLFTVGLALGIEGREVWDAEKALGQTIHFVMEETRNAAKKQGQKDPLQDPLPDSDSQSQAQDGRTDWMNESGAAAVQESRRSNWRKWAAASGGFALGGVILGVTGGLAAPLVVPALAGLTGITFLATSGGVIMLGALVGVTGGGLAGYRVHRRLRGLEGFEFRPVQTAAREAGIAVPSLHATVCVSGLLLREVEQCDAWRAPWSRVNESRDVYVVSSEAPIMAEAGQSLRRYVVSAMTKQVGQKAATEVVKRTVLAPVAAITLPLSIAGAMSAGLDSLFVRAKSKAVKQGLILAETLRAEVQGHRPVTLIGASLGSVAILSCLTSLAQDDPSSSSHLIDSVYLICSPCTPPTSTLRRARSVVARRFVNAYSSKRGDMVCGIAAWLGMEISLQDVREGKAGLPRVLGSGAVQGVPGVENVDAASGGEVADAVHQTLHFALDGLEDDWAAQGDDGEEPCGSALASAVASSSSAATPSPPHVRRGFLPNPIPSHAPSRPYISYHHSDSTTLHLPHPAAVPNPLEIDPCGPQNRDAHDVTAKMYLSPLVGEDEDEGAMVEEALQRLRENTGLVTVDTLILAFDGISGKGAEVRREDVERVRRLWKHLSPSPFIQSLAIADVGVSFLSALFPRDSQPSPPRIPSAFRLPRVIALGSSLAAEEKGEAKELMTWGRTFTSEGEDEEPFLAIWSHSDPKTILPGPALQSLLSEFAERLPLPSAAASGSGPVDVKTWQPKWCLRVTVINRDRGLVSGKSYLVKAGPP</sequence>
<keyword evidence="2 6" id="KW-0812">Transmembrane</keyword>
<evidence type="ECO:0000256" key="2">
    <source>
        <dbReference type="ARBA" id="ARBA00022692"/>
    </source>
</evidence>
<name>A0A316UI59_9BASI</name>
<protein>
    <submittedName>
        <fullName evidence="7">DUF726-domain-containing protein</fullName>
    </submittedName>
</protein>
<dbReference type="InterPro" id="IPR007941">
    <property type="entry name" value="DUF726"/>
</dbReference>
<keyword evidence="3 6" id="KW-1133">Transmembrane helix</keyword>
<keyword evidence="8" id="KW-1185">Reference proteome</keyword>
<feature type="region of interest" description="Disordered" evidence="5">
    <location>
        <begin position="423"/>
        <end position="453"/>
    </location>
</feature>
<dbReference type="OrthoDB" id="277931at2759"/>
<evidence type="ECO:0000256" key="4">
    <source>
        <dbReference type="ARBA" id="ARBA00023136"/>
    </source>
</evidence>
<keyword evidence="4 6" id="KW-0472">Membrane</keyword>
<feature type="compositionally biased region" description="Basic and acidic residues" evidence="5">
    <location>
        <begin position="357"/>
        <end position="367"/>
    </location>
</feature>
<reference evidence="7 8" key="1">
    <citation type="journal article" date="2018" name="Mol. Biol. Evol.">
        <title>Broad Genomic Sampling Reveals a Smut Pathogenic Ancestry of the Fungal Clade Ustilaginomycotina.</title>
        <authorList>
            <person name="Kijpornyongpan T."/>
            <person name="Mondo S.J."/>
            <person name="Barry K."/>
            <person name="Sandor L."/>
            <person name="Lee J."/>
            <person name="Lipzen A."/>
            <person name="Pangilinan J."/>
            <person name="LaButti K."/>
            <person name="Hainaut M."/>
            <person name="Henrissat B."/>
            <person name="Grigoriev I.V."/>
            <person name="Spatafora J.W."/>
            <person name="Aime M.C."/>
        </authorList>
    </citation>
    <scope>NUCLEOTIDE SEQUENCE [LARGE SCALE GENOMIC DNA]</scope>
    <source>
        <strain evidence="7 8">MCA 5214</strain>
    </source>
</reference>
<dbReference type="GO" id="GO:0016020">
    <property type="term" value="C:membrane"/>
    <property type="evidence" value="ECO:0007669"/>
    <property type="project" value="UniProtKB-SubCell"/>
</dbReference>
<evidence type="ECO:0000256" key="1">
    <source>
        <dbReference type="ARBA" id="ARBA00004141"/>
    </source>
</evidence>
<feature type="transmembrane region" description="Helical" evidence="6">
    <location>
        <begin position="503"/>
        <end position="536"/>
    </location>
</feature>
<accession>A0A316UI59</accession>
<evidence type="ECO:0000256" key="6">
    <source>
        <dbReference type="SAM" id="Phobius"/>
    </source>
</evidence>
<feature type="region of interest" description="Disordered" evidence="5">
    <location>
        <begin position="856"/>
        <end position="900"/>
    </location>
</feature>
<dbReference type="Pfam" id="PF05277">
    <property type="entry name" value="DUF726"/>
    <property type="match status" value="1"/>
</dbReference>
<organism evidence="7 8">
    <name type="scientific">Jaminaea rosea</name>
    <dbReference type="NCBI Taxonomy" id="1569628"/>
    <lineage>
        <taxon>Eukaryota</taxon>
        <taxon>Fungi</taxon>
        <taxon>Dikarya</taxon>
        <taxon>Basidiomycota</taxon>
        <taxon>Ustilaginomycotina</taxon>
        <taxon>Exobasidiomycetes</taxon>
        <taxon>Microstromatales</taxon>
        <taxon>Microstromatales incertae sedis</taxon>
        <taxon>Jaminaea</taxon>
    </lineage>
</organism>
<dbReference type="RefSeq" id="XP_025359639.1">
    <property type="nucleotide sequence ID" value="XM_025508916.1"/>
</dbReference>
<dbReference type="PANTHER" id="PTHR17920">
    <property type="entry name" value="TRANSMEMBRANE AND COILED-COIL DOMAIN-CONTAINING PROTEIN 4 TMCO4"/>
    <property type="match status" value="1"/>
</dbReference>
<dbReference type="GeneID" id="37030739"/>
<proteinExistence type="predicted"/>
<evidence type="ECO:0000256" key="5">
    <source>
        <dbReference type="SAM" id="MobiDB-lite"/>
    </source>
</evidence>
<dbReference type="Proteomes" id="UP000245884">
    <property type="component" value="Unassembled WGS sequence"/>
</dbReference>
<feature type="region of interest" description="Disordered" evidence="5">
    <location>
        <begin position="176"/>
        <end position="245"/>
    </location>
</feature>
<comment type="subcellular location">
    <subcellularLocation>
        <location evidence="1">Membrane</location>
        <topology evidence="1">Multi-pass membrane protein</topology>
    </subcellularLocation>
</comment>
<feature type="compositionally biased region" description="Low complexity" evidence="5">
    <location>
        <begin position="302"/>
        <end position="326"/>
    </location>
</feature>